<keyword evidence="3 13" id="KW-0963">Cytoplasm</keyword>
<evidence type="ECO:0000256" key="2">
    <source>
        <dbReference type="ARBA" id="ARBA00022485"/>
    </source>
</evidence>
<protein>
    <recommendedName>
        <fullName evidence="13">Probable dual-specificity RNA methyltransferase RlmN</fullName>
        <ecNumber evidence="13">2.1.1.192</ecNumber>
    </recommendedName>
    <alternativeName>
        <fullName evidence="13">23S rRNA (adenine(2503)-C(2))-methyltransferase</fullName>
    </alternativeName>
    <alternativeName>
        <fullName evidence="13">23S rRNA m2A2503 methyltransferase</fullName>
    </alternativeName>
    <alternativeName>
        <fullName evidence="13">Ribosomal RNA large subunit methyltransferase N</fullName>
    </alternativeName>
    <alternativeName>
        <fullName evidence="13">tRNA (adenine(37)-C(2))-methyltransferase</fullName>
    </alternativeName>
    <alternativeName>
        <fullName evidence="13">tRNA m2A37 methyltransferase</fullName>
    </alternativeName>
</protein>
<dbReference type="Gene3D" id="1.10.150.530">
    <property type="match status" value="1"/>
</dbReference>
<evidence type="ECO:0000256" key="10">
    <source>
        <dbReference type="ARBA" id="ARBA00023004"/>
    </source>
</evidence>
<dbReference type="HAMAP" id="MF_01849">
    <property type="entry name" value="RNA_methyltr_RlmN"/>
    <property type="match status" value="1"/>
</dbReference>
<dbReference type="EC" id="2.1.1.192" evidence="13"/>
<dbReference type="InterPro" id="IPR006638">
    <property type="entry name" value="Elp3/MiaA/NifB-like_rSAM"/>
</dbReference>
<dbReference type="CDD" id="cd01335">
    <property type="entry name" value="Radical_SAM"/>
    <property type="match status" value="1"/>
</dbReference>
<evidence type="ECO:0000256" key="3">
    <source>
        <dbReference type="ARBA" id="ARBA00022490"/>
    </source>
</evidence>
<dbReference type="SFLD" id="SFLDG01062">
    <property type="entry name" value="methyltransferase_(Class_A)"/>
    <property type="match status" value="1"/>
</dbReference>
<feature type="active site" description="S-methylcysteine intermediate" evidence="13">
    <location>
        <position position="331"/>
    </location>
</feature>
<keyword evidence="11 13" id="KW-0411">Iron-sulfur</keyword>
<keyword evidence="2 13" id="KW-0004">4Fe-4S</keyword>
<dbReference type="GO" id="GO:0002935">
    <property type="term" value="F:tRNA (adenine(37)-C2)-methyltransferase activity"/>
    <property type="evidence" value="ECO:0007669"/>
    <property type="project" value="UniProtKB-UniRule"/>
</dbReference>
<dbReference type="EMBL" id="DVLU01000047">
    <property type="protein sequence ID" value="HIT85240.1"/>
    <property type="molecule type" value="Genomic_DNA"/>
</dbReference>
<comment type="function">
    <text evidence="13">Specifically methylates position 2 of adenine 2503 in 23S rRNA and position 2 of adenine 37 in tRNAs.</text>
</comment>
<dbReference type="NCBIfam" id="TIGR00048">
    <property type="entry name" value="rRNA_mod_RlmN"/>
    <property type="match status" value="1"/>
</dbReference>
<reference evidence="16" key="2">
    <citation type="journal article" date="2021" name="PeerJ">
        <title>Extensive microbial diversity within the chicken gut microbiome revealed by metagenomics and culture.</title>
        <authorList>
            <person name="Gilroy R."/>
            <person name="Ravi A."/>
            <person name="Getino M."/>
            <person name="Pursley I."/>
            <person name="Horton D.L."/>
            <person name="Alikhan N.F."/>
            <person name="Baker D."/>
            <person name="Gharbi K."/>
            <person name="Hall N."/>
            <person name="Watson M."/>
            <person name="Adriaenssens E.M."/>
            <person name="Foster-Nyarko E."/>
            <person name="Jarju S."/>
            <person name="Secka A."/>
            <person name="Antonio M."/>
            <person name="Oren A."/>
            <person name="Chaudhuri R.R."/>
            <person name="La Ragione R."/>
            <person name="Hildebrand F."/>
            <person name="Pallen M.J."/>
        </authorList>
    </citation>
    <scope>NUCLEOTIDE SEQUENCE</scope>
    <source>
        <strain evidence="16">CHK181-108</strain>
    </source>
</reference>
<name>A0A9D1H2B2_9FIRM</name>
<dbReference type="GO" id="GO:0019843">
    <property type="term" value="F:rRNA binding"/>
    <property type="evidence" value="ECO:0007669"/>
    <property type="project" value="UniProtKB-UniRule"/>
</dbReference>
<feature type="binding site" evidence="13">
    <location>
        <position position="110"/>
    </location>
    <ligand>
        <name>[4Fe-4S] cluster</name>
        <dbReference type="ChEBI" id="CHEBI:49883"/>
        <note>4Fe-4S-S-AdoMet</note>
    </ligand>
</feature>
<comment type="caution">
    <text evidence="16">The sequence shown here is derived from an EMBL/GenBank/DDBJ whole genome shotgun (WGS) entry which is preliminary data.</text>
</comment>
<dbReference type="SFLD" id="SFLDF00275">
    <property type="entry name" value="adenosine_C2_methyltransferase"/>
    <property type="match status" value="1"/>
</dbReference>
<evidence type="ECO:0000256" key="13">
    <source>
        <dbReference type="HAMAP-Rule" id="MF_01849"/>
    </source>
</evidence>
<dbReference type="PANTHER" id="PTHR30544:SF5">
    <property type="entry name" value="RADICAL SAM CORE DOMAIN-CONTAINING PROTEIN"/>
    <property type="match status" value="1"/>
</dbReference>
<dbReference type="Pfam" id="PF21016">
    <property type="entry name" value="RlmN_N"/>
    <property type="match status" value="1"/>
</dbReference>
<dbReference type="InterPro" id="IPR013785">
    <property type="entry name" value="Aldolase_TIM"/>
</dbReference>
<evidence type="ECO:0000256" key="14">
    <source>
        <dbReference type="SAM" id="MobiDB-lite"/>
    </source>
</evidence>
<evidence type="ECO:0000256" key="9">
    <source>
        <dbReference type="ARBA" id="ARBA00022723"/>
    </source>
</evidence>
<feature type="domain" description="Radical SAM core" evidence="15">
    <location>
        <begin position="96"/>
        <end position="326"/>
    </location>
</feature>
<keyword evidence="6 13" id="KW-0808">Transferase</keyword>
<dbReference type="GO" id="GO:0046872">
    <property type="term" value="F:metal ion binding"/>
    <property type="evidence" value="ECO:0007669"/>
    <property type="project" value="UniProtKB-KW"/>
</dbReference>
<dbReference type="Proteomes" id="UP000824165">
    <property type="component" value="Unassembled WGS sequence"/>
</dbReference>
<evidence type="ECO:0000259" key="15">
    <source>
        <dbReference type="PROSITE" id="PS51918"/>
    </source>
</evidence>
<dbReference type="InterPro" id="IPR004383">
    <property type="entry name" value="rRNA_lsu_MTrfase_RlmN/Cfr"/>
</dbReference>
<evidence type="ECO:0000256" key="8">
    <source>
        <dbReference type="ARBA" id="ARBA00022694"/>
    </source>
</evidence>
<comment type="caution">
    <text evidence="13">Lacks conserved residue(s) required for the propagation of feature annotation.</text>
</comment>
<evidence type="ECO:0000256" key="7">
    <source>
        <dbReference type="ARBA" id="ARBA00022691"/>
    </source>
</evidence>
<dbReference type="SFLD" id="SFLDS00029">
    <property type="entry name" value="Radical_SAM"/>
    <property type="match status" value="1"/>
</dbReference>
<evidence type="ECO:0000256" key="12">
    <source>
        <dbReference type="ARBA" id="ARBA00023157"/>
    </source>
</evidence>
<sequence length="365" mass="41108">MTDLKDFEFDELCAFLKEMGEPRFRAAQIFEWLHKGVESYDEMTNISKATREKLKKTTYVSTLKIREKYVSKLDGTVKYLFELPDGNCIESVVMRYHHGLTICISSQVGCRMGCRFCASTIGGLCRSLTPGELLNQVIFAQKNIGERISNIVMMGIGEPLDNYENVIKFLHNVNHEKGLNIGCRHITLSTCGLVPQIKRLAGEKLPITLTISLHAPNDGIRDTIMPVNKRYKISELTEACGEYAKKTGRRISFEYSLISGVNDSRENAEELAALVKPLHAHVNLIPVNKIKERDYKKGTAEEINSFRETLERRGVNATVRRELGSDIAASCGQLRRKSMESEGQTTENNKTVKTVKNNKNEGVNL</sequence>
<comment type="catalytic activity">
    <reaction evidence="13">
        <text>adenosine(37) in tRNA + 2 reduced [2Fe-2S]-[ferredoxin] + 2 S-adenosyl-L-methionine = 2-methyladenosine(37) in tRNA + 5'-deoxyadenosine + L-methionine + 2 oxidized [2Fe-2S]-[ferredoxin] + S-adenosyl-L-homocysteine</text>
        <dbReference type="Rhea" id="RHEA:43332"/>
        <dbReference type="Rhea" id="RHEA-COMP:10000"/>
        <dbReference type="Rhea" id="RHEA-COMP:10001"/>
        <dbReference type="Rhea" id="RHEA-COMP:10162"/>
        <dbReference type="Rhea" id="RHEA-COMP:10485"/>
        <dbReference type="ChEBI" id="CHEBI:17319"/>
        <dbReference type="ChEBI" id="CHEBI:33737"/>
        <dbReference type="ChEBI" id="CHEBI:33738"/>
        <dbReference type="ChEBI" id="CHEBI:57844"/>
        <dbReference type="ChEBI" id="CHEBI:57856"/>
        <dbReference type="ChEBI" id="CHEBI:59789"/>
        <dbReference type="ChEBI" id="CHEBI:74411"/>
        <dbReference type="ChEBI" id="CHEBI:74497"/>
        <dbReference type="EC" id="2.1.1.192"/>
    </reaction>
</comment>
<feature type="binding site" evidence="13">
    <location>
        <position position="189"/>
    </location>
    <ligand>
        <name>S-adenosyl-L-methionine</name>
        <dbReference type="ChEBI" id="CHEBI:59789"/>
    </ligand>
</feature>
<feature type="binding site" evidence="13">
    <location>
        <position position="288"/>
    </location>
    <ligand>
        <name>S-adenosyl-L-methionine</name>
        <dbReference type="ChEBI" id="CHEBI:59789"/>
    </ligand>
</feature>
<keyword evidence="4 13" id="KW-0698">rRNA processing</keyword>
<organism evidence="16 17">
    <name type="scientific">Candidatus Ornithomonoglobus intestinigallinarum</name>
    <dbReference type="NCBI Taxonomy" id="2840894"/>
    <lineage>
        <taxon>Bacteria</taxon>
        <taxon>Bacillati</taxon>
        <taxon>Bacillota</taxon>
        <taxon>Clostridia</taxon>
        <taxon>Candidatus Ornithomonoglobus</taxon>
    </lineage>
</organism>
<feature type="binding site" evidence="13">
    <location>
        <position position="117"/>
    </location>
    <ligand>
        <name>[4Fe-4S] cluster</name>
        <dbReference type="ChEBI" id="CHEBI:49883"/>
        <note>4Fe-4S-S-AdoMet</note>
    </ligand>
</feature>
<comment type="subcellular location">
    <subcellularLocation>
        <location evidence="1 13">Cytoplasm</location>
    </subcellularLocation>
</comment>
<evidence type="ECO:0000256" key="5">
    <source>
        <dbReference type="ARBA" id="ARBA00022603"/>
    </source>
</evidence>
<keyword evidence="8 13" id="KW-0819">tRNA processing</keyword>
<keyword evidence="7 13" id="KW-0949">S-adenosyl-L-methionine</keyword>
<feature type="binding site" evidence="13">
    <location>
        <begin position="212"/>
        <end position="214"/>
    </location>
    <ligand>
        <name>S-adenosyl-L-methionine</name>
        <dbReference type="ChEBI" id="CHEBI:59789"/>
    </ligand>
</feature>
<keyword evidence="9 13" id="KW-0479">Metal-binding</keyword>
<comment type="catalytic activity">
    <reaction evidence="13">
        <text>adenosine(2503) in 23S rRNA + 2 reduced [2Fe-2S]-[ferredoxin] + 2 S-adenosyl-L-methionine = 2-methyladenosine(2503) in 23S rRNA + 5'-deoxyadenosine + L-methionine + 2 oxidized [2Fe-2S]-[ferredoxin] + S-adenosyl-L-homocysteine</text>
        <dbReference type="Rhea" id="RHEA:42916"/>
        <dbReference type="Rhea" id="RHEA-COMP:10000"/>
        <dbReference type="Rhea" id="RHEA-COMP:10001"/>
        <dbReference type="Rhea" id="RHEA-COMP:10152"/>
        <dbReference type="Rhea" id="RHEA-COMP:10282"/>
        <dbReference type="ChEBI" id="CHEBI:17319"/>
        <dbReference type="ChEBI" id="CHEBI:33737"/>
        <dbReference type="ChEBI" id="CHEBI:33738"/>
        <dbReference type="ChEBI" id="CHEBI:57844"/>
        <dbReference type="ChEBI" id="CHEBI:57856"/>
        <dbReference type="ChEBI" id="CHEBI:59789"/>
        <dbReference type="ChEBI" id="CHEBI:74411"/>
        <dbReference type="ChEBI" id="CHEBI:74497"/>
        <dbReference type="EC" id="2.1.1.192"/>
    </reaction>
</comment>
<proteinExistence type="inferred from homology"/>
<dbReference type="PROSITE" id="PS51918">
    <property type="entry name" value="RADICAL_SAM"/>
    <property type="match status" value="1"/>
</dbReference>
<feature type="binding site" evidence="13">
    <location>
        <begin position="157"/>
        <end position="158"/>
    </location>
    <ligand>
        <name>S-adenosyl-L-methionine</name>
        <dbReference type="ChEBI" id="CHEBI:59789"/>
    </ligand>
</feature>
<evidence type="ECO:0000256" key="1">
    <source>
        <dbReference type="ARBA" id="ARBA00004496"/>
    </source>
</evidence>
<evidence type="ECO:0000256" key="6">
    <source>
        <dbReference type="ARBA" id="ARBA00022679"/>
    </source>
</evidence>
<dbReference type="PANTHER" id="PTHR30544">
    <property type="entry name" value="23S RRNA METHYLTRANSFERASE"/>
    <property type="match status" value="1"/>
</dbReference>
<dbReference type="Gene3D" id="3.20.20.70">
    <property type="entry name" value="Aldolase class I"/>
    <property type="match status" value="1"/>
</dbReference>
<evidence type="ECO:0000256" key="4">
    <source>
        <dbReference type="ARBA" id="ARBA00022552"/>
    </source>
</evidence>
<keyword evidence="12 13" id="KW-1015">Disulfide bond</keyword>
<keyword evidence="10 13" id="KW-0408">Iron</keyword>
<dbReference type="InterPro" id="IPR048641">
    <property type="entry name" value="RlmN_N"/>
</dbReference>
<comment type="similarity">
    <text evidence="13">Belongs to the radical SAM superfamily. RlmN family.</text>
</comment>
<evidence type="ECO:0000313" key="17">
    <source>
        <dbReference type="Proteomes" id="UP000824165"/>
    </source>
</evidence>
<evidence type="ECO:0000256" key="11">
    <source>
        <dbReference type="ARBA" id="ARBA00023014"/>
    </source>
</evidence>
<reference evidence="16" key="1">
    <citation type="submission" date="2020-10" db="EMBL/GenBank/DDBJ databases">
        <authorList>
            <person name="Gilroy R."/>
        </authorList>
    </citation>
    <scope>NUCLEOTIDE SEQUENCE</scope>
    <source>
        <strain evidence="16">CHK181-108</strain>
    </source>
</reference>
<dbReference type="GO" id="GO:0005737">
    <property type="term" value="C:cytoplasm"/>
    <property type="evidence" value="ECO:0007669"/>
    <property type="project" value="UniProtKB-SubCell"/>
</dbReference>
<keyword evidence="5 13" id="KW-0489">Methyltransferase</keyword>
<feature type="compositionally biased region" description="Low complexity" evidence="14">
    <location>
        <begin position="345"/>
        <end position="365"/>
    </location>
</feature>
<comment type="miscellaneous">
    <text evidence="13">Reaction proceeds by a ping-pong mechanism involving intermediate methylation of a conserved cysteine residue.</text>
</comment>
<feature type="binding site" evidence="13">
    <location>
        <position position="114"/>
    </location>
    <ligand>
        <name>[4Fe-4S] cluster</name>
        <dbReference type="ChEBI" id="CHEBI:49883"/>
        <note>4Fe-4S-S-AdoMet</note>
    </ligand>
</feature>
<dbReference type="AlphaFoldDB" id="A0A9D1H2B2"/>
<dbReference type="GO" id="GO:0000049">
    <property type="term" value="F:tRNA binding"/>
    <property type="evidence" value="ECO:0007669"/>
    <property type="project" value="UniProtKB-UniRule"/>
</dbReference>
<dbReference type="GO" id="GO:0051539">
    <property type="term" value="F:4 iron, 4 sulfur cluster binding"/>
    <property type="evidence" value="ECO:0007669"/>
    <property type="project" value="UniProtKB-UniRule"/>
</dbReference>
<dbReference type="InterPro" id="IPR058240">
    <property type="entry name" value="rSAM_sf"/>
</dbReference>
<dbReference type="SMART" id="SM00729">
    <property type="entry name" value="Elp3"/>
    <property type="match status" value="1"/>
</dbReference>
<dbReference type="InterPro" id="IPR027492">
    <property type="entry name" value="RNA_MTrfase_RlmN"/>
</dbReference>
<feature type="region of interest" description="Disordered" evidence="14">
    <location>
        <begin position="334"/>
        <end position="365"/>
    </location>
</feature>
<dbReference type="InterPro" id="IPR007197">
    <property type="entry name" value="rSAM"/>
</dbReference>
<dbReference type="GO" id="GO:0070475">
    <property type="term" value="P:rRNA base methylation"/>
    <property type="evidence" value="ECO:0007669"/>
    <property type="project" value="UniProtKB-UniRule"/>
</dbReference>
<dbReference type="PIRSF" id="PIRSF006004">
    <property type="entry name" value="CHP00048"/>
    <property type="match status" value="1"/>
</dbReference>
<accession>A0A9D1H2B2</accession>
<dbReference type="GO" id="GO:0070040">
    <property type="term" value="F:rRNA (adenine(2503)-C2-)-methyltransferase activity"/>
    <property type="evidence" value="ECO:0007669"/>
    <property type="project" value="UniProtKB-UniRule"/>
</dbReference>
<feature type="active site" description="Proton acceptor" evidence="13">
    <location>
        <position position="90"/>
    </location>
</feature>
<gene>
    <name evidence="13 16" type="primary">rlmN</name>
    <name evidence="16" type="ORF">IAA60_04950</name>
</gene>
<dbReference type="SUPFAM" id="SSF102114">
    <property type="entry name" value="Radical SAM enzymes"/>
    <property type="match status" value="1"/>
</dbReference>
<comment type="cofactor">
    <cofactor evidence="13">
        <name>[4Fe-4S] cluster</name>
        <dbReference type="ChEBI" id="CHEBI:49883"/>
    </cofactor>
    <text evidence="13">Binds 1 [4Fe-4S] cluster. The cluster is coordinated with 3 cysteines and an exchangeable S-adenosyl-L-methionine.</text>
</comment>
<dbReference type="FunFam" id="3.20.20.70:FF:000014">
    <property type="entry name" value="Probable dual-specificity RNA methyltransferase RlmN"/>
    <property type="match status" value="1"/>
</dbReference>
<evidence type="ECO:0000313" key="16">
    <source>
        <dbReference type="EMBL" id="HIT85240.1"/>
    </source>
</evidence>
<dbReference type="GO" id="GO:0030488">
    <property type="term" value="P:tRNA methylation"/>
    <property type="evidence" value="ECO:0007669"/>
    <property type="project" value="UniProtKB-UniRule"/>
</dbReference>
<dbReference type="InterPro" id="IPR040072">
    <property type="entry name" value="Methyltransferase_A"/>
</dbReference>
<dbReference type="Pfam" id="PF04055">
    <property type="entry name" value="Radical_SAM"/>
    <property type="match status" value="1"/>
</dbReference>